<dbReference type="SUPFAM" id="SSF53335">
    <property type="entry name" value="S-adenosyl-L-methionine-dependent methyltransferases"/>
    <property type="match status" value="1"/>
</dbReference>
<dbReference type="Proteomes" id="UP000620046">
    <property type="component" value="Unassembled WGS sequence"/>
</dbReference>
<dbReference type="InterPro" id="IPR013216">
    <property type="entry name" value="Methyltransf_11"/>
</dbReference>
<keyword evidence="3" id="KW-1185">Reference proteome</keyword>
<accession>A0ABQ1FPN2</accession>
<evidence type="ECO:0000313" key="3">
    <source>
        <dbReference type="Proteomes" id="UP000620046"/>
    </source>
</evidence>
<dbReference type="Gene3D" id="3.40.50.150">
    <property type="entry name" value="Vaccinia Virus protein VP39"/>
    <property type="match status" value="1"/>
</dbReference>
<organism evidence="2 3">
    <name type="scientific">Dyella nitratireducens</name>
    <dbReference type="NCBI Taxonomy" id="1849580"/>
    <lineage>
        <taxon>Bacteria</taxon>
        <taxon>Pseudomonadati</taxon>
        <taxon>Pseudomonadota</taxon>
        <taxon>Gammaproteobacteria</taxon>
        <taxon>Lysobacterales</taxon>
        <taxon>Rhodanobacteraceae</taxon>
        <taxon>Dyella</taxon>
    </lineage>
</organism>
<name>A0ABQ1FPN2_9GAMM</name>
<evidence type="ECO:0000313" key="2">
    <source>
        <dbReference type="EMBL" id="GGA25429.1"/>
    </source>
</evidence>
<comment type="caution">
    <text evidence="2">The sequence shown here is derived from an EMBL/GenBank/DDBJ whole genome shotgun (WGS) entry which is preliminary data.</text>
</comment>
<gene>
    <name evidence="2" type="ORF">GCM10010981_12480</name>
</gene>
<evidence type="ECO:0000259" key="1">
    <source>
        <dbReference type="Pfam" id="PF08241"/>
    </source>
</evidence>
<dbReference type="InterPro" id="IPR029063">
    <property type="entry name" value="SAM-dependent_MTases_sf"/>
</dbReference>
<feature type="domain" description="Methyltransferase type 11" evidence="1">
    <location>
        <begin position="72"/>
        <end position="122"/>
    </location>
</feature>
<proteinExistence type="predicted"/>
<reference evidence="3" key="1">
    <citation type="journal article" date="2019" name="Int. J. Syst. Evol. Microbiol.">
        <title>The Global Catalogue of Microorganisms (GCM) 10K type strain sequencing project: providing services to taxonomists for standard genome sequencing and annotation.</title>
        <authorList>
            <consortium name="The Broad Institute Genomics Platform"/>
            <consortium name="The Broad Institute Genome Sequencing Center for Infectious Disease"/>
            <person name="Wu L."/>
            <person name="Ma J."/>
        </authorList>
    </citation>
    <scope>NUCLEOTIDE SEQUENCE [LARGE SCALE GENOMIC DNA]</scope>
    <source>
        <strain evidence="3">CGMCC 1.15439</strain>
    </source>
</reference>
<dbReference type="Pfam" id="PF08241">
    <property type="entry name" value="Methyltransf_11"/>
    <property type="match status" value="1"/>
</dbReference>
<sequence length="210" mass="23878">MCGSSNRQRQMALMVRRRFNLSPIGPIWFPQSFSFYNVEANGPLHNRLMINPGYICSEYFGEGHPGGEIINKIRHEDLQKLSFESKSLDLVLSSDVLEHVPAPYDAHMEVFRVLKPGGRHIFTAPFNPLTIEDDVRAVIENGEVKYLAEKLYHSDPVRPSEGVLVWTIFGVEMIRKLETLGFKVRAWNLYEPESGIVGNCNTIFEAEKPA</sequence>
<protein>
    <recommendedName>
        <fullName evidence="1">Methyltransferase type 11 domain-containing protein</fullName>
    </recommendedName>
</protein>
<dbReference type="EMBL" id="BMJA01000001">
    <property type="protein sequence ID" value="GGA25429.1"/>
    <property type="molecule type" value="Genomic_DNA"/>
</dbReference>